<evidence type="ECO:0000256" key="1">
    <source>
        <dbReference type="ARBA" id="ARBA00004141"/>
    </source>
</evidence>
<feature type="transmembrane region" description="Helical" evidence="11">
    <location>
        <begin position="181"/>
        <end position="202"/>
    </location>
</feature>
<dbReference type="CDD" id="cd04591">
    <property type="entry name" value="CBS_pair_voltage-gated_CLC_euk_bac"/>
    <property type="match status" value="1"/>
</dbReference>
<evidence type="ECO:0000313" key="15">
    <source>
        <dbReference type="Proteomes" id="UP000694555"/>
    </source>
</evidence>
<feature type="transmembrane region" description="Helical" evidence="11">
    <location>
        <begin position="381"/>
        <end position="403"/>
    </location>
</feature>
<dbReference type="InterPro" id="IPR002249">
    <property type="entry name" value="CIC-7"/>
</dbReference>
<dbReference type="Pfam" id="PF00654">
    <property type="entry name" value="Voltage_CLC"/>
    <property type="match status" value="1"/>
</dbReference>
<dbReference type="InterPro" id="IPR051280">
    <property type="entry name" value="Cl-channel/antiporter"/>
</dbReference>
<evidence type="ECO:0000256" key="4">
    <source>
        <dbReference type="ARBA" id="ARBA00022737"/>
    </source>
</evidence>
<dbReference type="SUPFAM" id="SSF54631">
    <property type="entry name" value="CBS-domain pair"/>
    <property type="match status" value="1"/>
</dbReference>
<protein>
    <recommendedName>
        <fullName evidence="11">Chloride channel protein</fullName>
    </recommendedName>
</protein>
<feature type="transmembrane region" description="Helical" evidence="11">
    <location>
        <begin position="232"/>
        <end position="250"/>
    </location>
</feature>
<feature type="transmembrane region" description="Helical" evidence="11">
    <location>
        <begin position="580"/>
        <end position="601"/>
    </location>
</feature>
<dbReference type="InterPro" id="IPR000644">
    <property type="entry name" value="CBS_dom"/>
</dbReference>
<dbReference type="GO" id="GO:0005254">
    <property type="term" value="F:chloride channel activity"/>
    <property type="evidence" value="ECO:0007669"/>
    <property type="project" value="UniProtKB-UniRule"/>
</dbReference>
<dbReference type="GO" id="GO:0005765">
    <property type="term" value="C:lysosomal membrane"/>
    <property type="evidence" value="ECO:0007669"/>
    <property type="project" value="TreeGrafter"/>
</dbReference>
<dbReference type="SUPFAM" id="SSF81340">
    <property type="entry name" value="Clc chloride channel"/>
    <property type="match status" value="1"/>
</dbReference>
<organism evidence="14 15">
    <name type="scientific">Buteo japonicus</name>
    <dbReference type="NCBI Taxonomy" id="224669"/>
    <lineage>
        <taxon>Eukaryota</taxon>
        <taxon>Metazoa</taxon>
        <taxon>Chordata</taxon>
        <taxon>Craniata</taxon>
        <taxon>Vertebrata</taxon>
        <taxon>Euteleostomi</taxon>
        <taxon>Archelosauria</taxon>
        <taxon>Archosauria</taxon>
        <taxon>Dinosauria</taxon>
        <taxon>Saurischia</taxon>
        <taxon>Theropoda</taxon>
        <taxon>Coelurosauria</taxon>
        <taxon>Aves</taxon>
        <taxon>Neognathae</taxon>
        <taxon>Neoaves</taxon>
        <taxon>Telluraves</taxon>
        <taxon>Accipitrimorphae</taxon>
        <taxon>Accipitriformes</taxon>
        <taxon>Accipitridae</taxon>
        <taxon>Accipitrinae</taxon>
        <taxon>Buteo</taxon>
    </lineage>
</organism>
<evidence type="ECO:0000313" key="14">
    <source>
        <dbReference type="Ensembl" id="ENSBJAP00000016158.1"/>
    </source>
</evidence>
<reference evidence="14" key="1">
    <citation type="submission" date="2025-08" db="UniProtKB">
        <authorList>
            <consortium name="Ensembl"/>
        </authorList>
    </citation>
    <scope>IDENTIFICATION</scope>
</reference>
<dbReference type="SMART" id="SM00116">
    <property type="entry name" value="CBS"/>
    <property type="match status" value="1"/>
</dbReference>
<comment type="caution">
    <text evidence="11">Lacks conserved residue(s) required for the propagation of feature annotation.</text>
</comment>
<keyword evidence="4" id="KW-0677">Repeat</keyword>
<evidence type="ECO:0000256" key="11">
    <source>
        <dbReference type="RuleBase" id="RU361221"/>
    </source>
</evidence>
<dbReference type="AlphaFoldDB" id="A0A8C0HN43"/>
<accession>A0A8C0HN43</accession>
<evidence type="ECO:0000256" key="6">
    <source>
        <dbReference type="ARBA" id="ARBA00023065"/>
    </source>
</evidence>
<dbReference type="Pfam" id="PF00571">
    <property type="entry name" value="CBS"/>
    <property type="match status" value="1"/>
</dbReference>
<keyword evidence="9 11" id="KW-0868">Chloride</keyword>
<evidence type="ECO:0000256" key="5">
    <source>
        <dbReference type="ARBA" id="ARBA00022989"/>
    </source>
</evidence>
<feature type="transmembrane region" description="Helical" evidence="11">
    <location>
        <begin position="327"/>
        <end position="350"/>
    </location>
</feature>
<keyword evidence="5 11" id="KW-1133">Transmembrane helix</keyword>
<dbReference type="InterPro" id="IPR001807">
    <property type="entry name" value="ClC"/>
</dbReference>
<dbReference type="CDD" id="cd03685">
    <property type="entry name" value="ClC_6_like"/>
    <property type="match status" value="1"/>
</dbReference>
<name>A0A8C0HN43_9AVES</name>
<comment type="similarity">
    <text evidence="11">Belongs to the chloride channel (TC 2.A.49) family.</text>
</comment>
<keyword evidence="8 11" id="KW-0472">Membrane</keyword>
<evidence type="ECO:0000256" key="2">
    <source>
        <dbReference type="ARBA" id="ARBA00022448"/>
    </source>
</evidence>
<dbReference type="PROSITE" id="PS51371">
    <property type="entry name" value="CBS"/>
    <property type="match status" value="1"/>
</dbReference>
<evidence type="ECO:0000256" key="10">
    <source>
        <dbReference type="PROSITE-ProRule" id="PRU00703"/>
    </source>
</evidence>
<dbReference type="Gene3D" id="1.10.3080.10">
    <property type="entry name" value="Clc chloride channel"/>
    <property type="match status" value="1"/>
</dbReference>
<evidence type="ECO:0000256" key="3">
    <source>
        <dbReference type="ARBA" id="ARBA00022692"/>
    </source>
</evidence>
<comment type="subcellular location">
    <subcellularLocation>
        <location evidence="1 11">Membrane</location>
        <topology evidence="1 11">Multi-pass membrane protein</topology>
    </subcellularLocation>
</comment>
<keyword evidence="2 11" id="KW-0813">Transport</keyword>
<evidence type="ECO:0000256" key="7">
    <source>
        <dbReference type="ARBA" id="ARBA00023122"/>
    </source>
</evidence>
<dbReference type="Ensembl" id="ENSBJAT00000016605.1">
    <property type="protein sequence ID" value="ENSBJAP00000016158.1"/>
    <property type="gene ID" value="ENSBJAG00000010694.1"/>
</dbReference>
<keyword evidence="12" id="KW-0732">Signal</keyword>
<proteinExistence type="inferred from homology"/>
<dbReference type="PRINTS" id="PR01118">
    <property type="entry name" value="CLCHANNEL7"/>
</dbReference>
<feature type="transmembrane region" description="Helical" evidence="11">
    <location>
        <begin position="550"/>
        <end position="574"/>
    </location>
</feature>
<feature type="chain" id="PRO_5034925110" description="Chloride channel protein" evidence="12">
    <location>
        <begin position="18"/>
        <end position="808"/>
    </location>
</feature>
<dbReference type="PANTHER" id="PTHR11689">
    <property type="entry name" value="CHLORIDE CHANNEL PROTEIN CLC FAMILY MEMBER"/>
    <property type="match status" value="1"/>
</dbReference>
<dbReference type="FunFam" id="3.10.580.10:FF:000018">
    <property type="entry name" value="Chloride channel protein"/>
    <property type="match status" value="1"/>
</dbReference>
<evidence type="ECO:0000256" key="9">
    <source>
        <dbReference type="ARBA" id="ARBA00023214"/>
    </source>
</evidence>
<reference evidence="14" key="2">
    <citation type="submission" date="2025-09" db="UniProtKB">
        <authorList>
            <consortium name="Ensembl"/>
        </authorList>
    </citation>
    <scope>IDENTIFICATION</scope>
</reference>
<keyword evidence="15" id="KW-1185">Reference proteome</keyword>
<feature type="transmembrane region" description="Helical" evidence="11">
    <location>
        <begin position="293"/>
        <end position="315"/>
    </location>
</feature>
<dbReference type="InterPro" id="IPR014743">
    <property type="entry name" value="Cl-channel_core"/>
</dbReference>
<sequence length="808" mass="89500">MGLLVAWLLHWGTALVGQRLSVTLASSRGCWLPVLKEPLLAGIDPIFPFSPQLTPSSFLRIGQLSNVDLNEDVRELETELPRQHPNEIPHNEKLLSLKYESLDYDNSENQLFLEEERRINHTAFRTVEIKRWVICAMIGILTGLVACFIDIVVENLAGLKYRVVKGNIDKFTEKGGLSFSLLLWATLNASVVMVGSMIVAFIEPVAAGSGIPQIKCYLNGVKIPHVVRLKTLVIKVCGVILSVVGGLAVGKEGPMIHSGAVIAAGISQGRSTSLKRDFKIFEYFRRDTEKRDFVSAGAAAGVSAAFGAPVGGVLFSLEEGASFWNQFLTWRIFFASMISTFTLNSVLSVYHGNAWDLSSPGLINFGRFDNEVWHRYSPCRALFGGVRSGILGALFNALNYWLTMFRIRYIHRPCLQVVEAMLVAAVTATVGFVMIYCSRDCQPIQGSSVAYPLQLFCADGEYNSMATAFFNTPEKSVVNLFHDPPGSYNPMTLGMFTLMYFFLACWTYGLTVSAGVFIPSLLIGAAWGRLFGISLSYLTKGSIWADPGKYALMGAAAQLGGIVRMTLSLTVIMMEATGNVTYGFPIMLVLMTAKIVGDYFVEGLYDMHIQLQSVPFLHWEAPVTSHSLTAREVMSTPVTCLRRIERVGTVVDVLSDTSSNHNGFPVVESNPDATQVGWVLLARGYIPNSLFPPKVFVERANLSLVQRRLKLKDFRDAYPRFPPIQSIHVSQDERECMIDLSEFMNPSPYTVPQEASLPRVFKLFRALGLRHLVVVDNRNEVVGMVTRKDLARYRLGKEGLEELSLAQT</sequence>
<dbReference type="PRINTS" id="PR00762">
    <property type="entry name" value="CLCHANNEL"/>
</dbReference>
<dbReference type="GO" id="GO:0062158">
    <property type="term" value="F:chloride:proton antiporter activity"/>
    <property type="evidence" value="ECO:0007669"/>
    <property type="project" value="InterPro"/>
</dbReference>
<feature type="domain" description="CBS" evidence="13">
    <location>
        <begin position="744"/>
        <end position="802"/>
    </location>
</feature>
<dbReference type="InterPro" id="IPR046342">
    <property type="entry name" value="CBS_dom_sf"/>
</dbReference>
<keyword evidence="6 11" id="KW-0406">Ion transport</keyword>
<evidence type="ECO:0000256" key="12">
    <source>
        <dbReference type="SAM" id="SignalP"/>
    </source>
</evidence>
<dbReference type="Gene3D" id="3.10.580.10">
    <property type="entry name" value="CBS-domain"/>
    <property type="match status" value="1"/>
</dbReference>
<dbReference type="PANTHER" id="PTHR11689:SF136">
    <property type="entry name" value="H(+)_CL(-) EXCHANGE TRANSPORTER 7"/>
    <property type="match status" value="1"/>
</dbReference>
<evidence type="ECO:0000256" key="8">
    <source>
        <dbReference type="ARBA" id="ARBA00023136"/>
    </source>
</evidence>
<keyword evidence="3 11" id="KW-0812">Transmembrane</keyword>
<feature type="transmembrane region" description="Helical" evidence="11">
    <location>
        <begin position="131"/>
        <end position="153"/>
    </location>
</feature>
<evidence type="ECO:0000259" key="13">
    <source>
        <dbReference type="PROSITE" id="PS51371"/>
    </source>
</evidence>
<feature type="signal peptide" evidence="12">
    <location>
        <begin position="1"/>
        <end position="17"/>
    </location>
</feature>
<keyword evidence="7 10" id="KW-0129">CBS domain</keyword>
<feature type="transmembrane region" description="Helical" evidence="11">
    <location>
        <begin position="415"/>
        <end position="437"/>
    </location>
</feature>
<dbReference type="Proteomes" id="UP000694555">
    <property type="component" value="Unplaced"/>
</dbReference>